<proteinExistence type="predicted"/>
<accession>A0AAW2I3Y3</accession>
<keyword evidence="5" id="KW-1133">Transmembrane helix</keyword>
<evidence type="ECO:0000256" key="2">
    <source>
        <dbReference type="ARBA" id="ARBA00023157"/>
    </source>
</evidence>
<feature type="domain" description="Ig-like" evidence="7">
    <location>
        <begin position="40"/>
        <end position="143"/>
    </location>
</feature>
<dbReference type="InterPro" id="IPR003599">
    <property type="entry name" value="Ig_sub"/>
</dbReference>
<keyword evidence="5" id="KW-0812">Transmembrane</keyword>
<dbReference type="PROSITE" id="PS50835">
    <property type="entry name" value="IG_LIKE"/>
    <property type="match status" value="2"/>
</dbReference>
<dbReference type="Gene3D" id="2.60.40.10">
    <property type="entry name" value="Immunoglobulins"/>
    <property type="match status" value="1"/>
</dbReference>
<gene>
    <name evidence="8" type="ORF">PYX00_004388</name>
</gene>
<keyword evidence="2" id="KW-1015">Disulfide bond</keyword>
<protein>
    <recommendedName>
        <fullName evidence="7">Ig-like domain-containing protein</fullName>
    </recommendedName>
</protein>
<evidence type="ECO:0000256" key="4">
    <source>
        <dbReference type="ARBA" id="ARBA00023319"/>
    </source>
</evidence>
<comment type="caution">
    <text evidence="8">The sequence shown here is derived from an EMBL/GenBank/DDBJ whole genome shotgun (WGS) entry which is preliminary data.</text>
</comment>
<keyword evidence="3" id="KW-0325">Glycoprotein</keyword>
<dbReference type="EMBL" id="JARGDH010000002">
    <property type="protein sequence ID" value="KAL0276928.1"/>
    <property type="molecule type" value="Genomic_DNA"/>
</dbReference>
<dbReference type="SUPFAM" id="SSF48726">
    <property type="entry name" value="Immunoglobulin"/>
    <property type="match status" value="1"/>
</dbReference>
<evidence type="ECO:0000313" key="8">
    <source>
        <dbReference type="EMBL" id="KAL0276929.1"/>
    </source>
</evidence>
<dbReference type="PANTHER" id="PTHR44337:SF20">
    <property type="entry name" value="CARCINOEMBRYONIC ANTIGEN-RELATED CELL ADHESION MOLECULE 5-RELATED"/>
    <property type="match status" value="1"/>
</dbReference>
<reference evidence="8" key="1">
    <citation type="journal article" date="2024" name="Gigascience">
        <title>Chromosome-level genome of the poultry shaft louse Menopon gallinae provides insight into the host-switching and adaptive evolution of parasitic lice.</title>
        <authorList>
            <person name="Xu Y."/>
            <person name="Ma L."/>
            <person name="Liu S."/>
            <person name="Liang Y."/>
            <person name="Liu Q."/>
            <person name="He Z."/>
            <person name="Tian L."/>
            <person name="Duan Y."/>
            <person name="Cai W."/>
            <person name="Li H."/>
            <person name="Song F."/>
        </authorList>
    </citation>
    <scope>NUCLEOTIDE SEQUENCE</scope>
    <source>
        <strain evidence="8">Cailab_2023a</strain>
    </source>
</reference>
<dbReference type="AlphaFoldDB" id="A0AAW2I3Y3"/>
<feature type="signal peptide" evidence="6">
    <location>
        <begin position="1"/>
        <end position="26"/>
    </location>
</feature>
<feature type="domain" description="Ig-like" evidence="7">
    <location>
        <begin position="165"/>
        <end position="268"/>
    </location>
</feature>
<dbReference type="PANTHER" id="PTHR44337">
    <property type="entry name" value="CARCINOEMBRYONIC ANTIGEN-RELATED CELL ADHESION MOLECULE 8"/>
    <property type="match status" value="1"/>
</dbReference>
<sequence>MRKTWEDVTILLISAFIITLPICVSALDSENEVIEVPVKPQIVKYEVLDEPGVVKLKCNILKNSFKRNRIMSVHELRWERKNCGYGLNLINCGNHQTIPWTSVMCKNGSKFCDGYTLKLENPSVFDSGYYRCLYKNYMSRQFKVYKMFYLDVYDQEQSFEVLEEPSYYDNRNVYINETVIFRCRARSLSPLHMIWVKIVPPDYKGIRPVQYETNNYELLENGGTYNIGNDLYISKLTIPNCQTSDNGQYYCIIVNVNNASLLKNKSVSLVVMPRYQNKGYVIRGCRFLQLLTILLYYIVSVVATG</sequence>
<dbReference type="EMBL" id="JARGDH010000002">
    <property type="protein sequence ID" value="KAL0276929.1"/>
    <property type="molecule type" value="Genomic_DNA"/>
</dbReference>
<keyword evidence="1 6" id="KW-0732">Signal</keyword>
<dbReference type="InterPro" id="IPR052598">
    <property type="entry name" value="IgSF_CEA-related"/>
</dbReference>
<feature type="transmembrane region" description="Helical" evidence="5">
    <location>
        <begin position="287"/>
        <end position="304"/>
    </location>
</feature>
<dbReference type="InterPro" id="IPR007110">
    <property type="entry name" value="Ig-like_dom"/>
</dbReference>
<dbReference type="InterPro" id="IPR036179">
    <property type="entry name" value="Ig-like_dom_sf"/>
</dbReference>
<dbReference type="InterPro" id="IPR013783">
    <property type="entry name" value="Ig-like_fold"/>
</dbReference>
<evidence type="ECO:0000256" key="1">
    <source>
        <dbReference type="ARBA" id="ARBA00022729"/>
    </source>
</evidence>
<keyword evidence="4" id="KW-0393">Immunoglobulin domain</keyword>
<dbReference type="SMART" id="SM00409">
    <property type="entry name" value="IG"/>
    <property type="match status" value="2"/>
</dbReference>
<feature type="chain" id="PRO_5044477056" description="Ig-like domain-containing protein" evidence="6">
    <location>
        <begin position="27"/>
        <end position="305"/>
    </location>
</feature>
<name>A0AAW2I3Y3_9NEOP</name>
<organism evidence="8">
    <name type="scientific">Menopon gallinae</name>
    <name type="common">poultry shaft louse</name>
    <dbReference type="NCBI Taxonomy" id="328185"/>
    <lineage>
        <taxon>Eukaryota</taxon>
        <taxon>Metazoa</taxon>
        <taxon>Ecdysozoa</taxon>
        <taxon>Arthropoda</taxon>
        <taxon>Hexapoda</taxon>
        <taxon>Insecta</taxon>
        <taxon>Pterygota</taxon>
        <taxon>Neoptera</taxon>
        <taxon>Paraneoptera</taxon>
        <taxon>Psocodea</taxon>
        <taxon>Troctomorpha</taxon>
        <taxon>Phthiraptera</taxon>
        <taxon>Amblycera</taxon>
        <taxon>Menoponidae</taxon>
        <taxon>Menopon</taxon>
    </lineage>
</organism>
<evidence type="ECO:0000259" key="7">
    <source>
        <dbReference type="PROSITE" id="PS50835"/>
    </source>
</evidence>
<keyword evidence="5" id="KW-0472">Membrane</keyword>
<evidence type="ECO:0000256" key="5">
    <source>
        <dbReference type="SAM" id="Phobius"/>
    </source>
</evidence>
<evidence type="ECO:0000256" key="3">
    <source>
        <dbReference type="ARBA" id="ARBA00023180"/>
    </source>
</evidence>
<evidence type="ECO:0000256" key="6">
    <source>
        <dbReference type="SAM" id="SignalP"/>
    </source>
</evidence>